<keyword evidence="2" id="KW-1185">Reference proteome</keyword>
<dbReference type="HOGENOM" id="CLU_901992_0_0_2"/>
<dbReference type="STRING" id="268739.Nmlp_3606"/>
<protein>
    <submittedName>
        <fullName evidence="1">Uncharacterized protein</fullName>
    </submittedName>
</protein>
<dbReference type="GeneID" id="14653032"/>
<dbReference type="AlphaFoldDB" id="M1XLH5"/>
<proteinExistence type="predicted"/>
<evidence type="ECO:0000313" key="2">
    <source>
        <dbReference type="Proteomes" id="UP000011867"/>
    </source>
</evidence>
<sequence length="308" mass="30691">MIRRRGLVRGISALVVGSALGVSAATATAAPPEPTPFHATGRTAGAGTTLTARVDPSLPETIGLPAGVGSIRPGTGDRYPSVDPDAFGPVSASVGIEGSRVAGGCAVAEGSIDAEVRRALSPAREAFDGVEAWDGFECGAVPEPGYAIGVADSTLAVGYGQDDAAAVDHAASGARRAAGNAEADRVAPAALSGDAVAYATLGDGTRSRLRSRADSSVDGLDLLLGAVEAVGVAVEVGRAKSRLRYGAVVDPSSLSAGEASKLARGVAGDGRLDVDAVSRHGRLLVVESTVATDAFWRAHGASIEALSE</sequence>
<dbReference type="OrthoDB" id="163641at2157"/>
<dbReference type="RefSeq" id="WP_015410462.1">
    <property type="nucleotide sequence ID" value="NC_020388.1"/>
</dbReference>
<dbReference type="EMBL" id="HF582854">
    <property type="protein sequence ID" value="CCQ37726.1"/>
    <property type="molecule type" value="Genomic_DNA"/>
</dbReference>
<name>M1XLH5_NATM8</name>
<dbReference type="Proteomes" id="UP000011867">
    <property type="component" value="Chromosome"/>
</dbReference>
<accession>M1XLH5</accession>
<gene>
    <name evidence="1" type="ordered locus">Nmlp_3606</name>
</gene>
<dbReference type="InterPro" id="IPR006311">
    <property type="entry name" value="TAT_signal"/>
</dbReference>
<dbReference type="eggNOG" id="arCOG06407">
    <property type="taxonomic scope" value="Archaea"/>
</dbReference>
<reference evidence="1 2" key="1">
    <citation type="journal article" date="2013" name="Genome Announc.">
        <title>Genome of the haloarchaeon Natronomonas moolapensis, a neutrophilic member of a previously haloalkaliphilic genus.</title>
        <authorList>
            <person name="Dyall-Smith M.L."/>
            <person name="Pfeiffer F."/>
            <person name="Oberwinkler T."/>
            <person name="Klee K."/>
            <person name="Rampp M."/>
            <person name="Palm P."/>
            <person name="Gross K."/>
            <person name="Schuster S.C."/>
            <person name="Oesterhelt D."/>
        </authorList>
    </citation>
    <scope>NUCLEOTIDE SEQUENCE [LARGE SCALE GENOMIC DNA]</scope>
    <source>
        <strain evidence="2">DSM 18674 / JCM 14361 / 8.8.11</strain>
    </source>
</reference>
<organism evidence="1 2">
    <name type="scientific">Natronomonas moolapensis (strain DSM 18674 / CECT 7526 / JCM 14361 / 8.8.11)</name>
    <dbReference type="NCBI Taxonomy" id="268739"/>
    <lineage>
        <taxon>Archaea</taxon>
        <taxon>Methanobacteriati</taxon>
        <taxon>Methanobacteriota</taxon>
        <taxon>Stenosarchaea group</taxon>
        <taxon>Halobacteria</taxon>
        <taxon>Halobacteriales</taxon>
        <taxon>Natronomonadaceae</taxon>
        <taxon>Natronomonas</taxon>
    </lineage>
</organism>
<dbReference type="KEGG" id="nmo:Nmlp_3606"/>
<dbReference type="PROSITE" id="PS51318">
    <property type="entry name" value="TAT"/>
    <property type="match status" value="1"/>
</dbReference>
<evidence type="ECO:0000313" key="1">
    <source>
        <dbReference type="EMBL" id="CCQ37726.1"/>
    </source>
</evidence>